<dbReference type="EMBL" id="JBHSIS010000006">
    <property type="protein sequence ID" value="MFC4854683.1"/>
    <property type="molecule type" value="Genomic_DNA"/>
</dbReference>
<evidence type="ECO:0000259" key="1">
    <source>
        <dbReference type="Pfam" id="PF04149"/>
    </source>
</evidence>
<comment type="caution">
    <text evidence="2">The sequence shown here is derived from an EMBL/GenBank/DDBJ whole genome shotgun (WGS) entry which is preliminary data.</text>
</comment>
<dbReference type="Proteomes" id="UP001595859">
    <property type="component" value="Unassembled WGS sequence"/>
</dbReference>
<feature type="domain" description="DUF397" evidence="1">
    <location>
        <begin position="10"/>
        <end position="28"/>
    </location>
</feature>
<dbReference type="RefSeq" id="WP_378056612.1">
    <property type="nucleotide sequence ID" value="NZ_JBHSIS010000006.1"/>
</dbReference>
<sequence>MHALDLRDTQWRKSSRSSDQANCVEVARLWRKSSRSSAQANCVEVAFAGPAVAVRDSKNTDGPILTFPATNWAAFSTGR</sequence>
<keyword evidence="3" id="KW-1185">Reference proteome</keyword>
<organism evidence="2 3">
    <name type="scientific">Actinophytocola glycyrrhizae</name>
    <dbReference type="NCBI Taxonomy" id="2044873"/>
    <lineage>
        <taxon>Bacteria</taxon>
        <taxon>Bacillati</taxon>
        <taxon>Actinomycetota</taxon>
        <taxon>Actinomycetes</taxon>
        <taxon>Pseudonocardiales</taxon>
        <taxon>Pseudonocardiaceae</taxon>
    </lineage>
</organism>
<accession>A0ABV9S184</accession>
<evidence type="ECO:0000313" key="2">
    <source>
        <dbReference type="EMBL" id="MFC4854683.1"/>
    </source>
</evidence>
<evidence type="ECO:0000313" key="3">
    <source>
        <dbReference type="Proteomes" id="UP001595859"/>
    </source>
</evidence>
<dbReference type="InterPro" id="IPR007278">
    <property type="entry name" value="DUF397"/>
</dbReference>
<feature type="domain" description="DUF397" evidence="1">
    <location>
        <begin position="30"/>
        <end position="78"/>
    </location>
</feature>
<name>A0ABV9S184_9PSEU</name>
<protein>
    <submittedName>
        <fullName evidence="2">DUF397 domain-containing protein</fullName>
    </submittedName>
</protein>
<proteinExistence type="predicted"/>
<gene>
    <name evidence="2" type="ORF">ACFPCV_14340</name>
</gene>
<reference evidence="3" key="1">
    <citation type="journal article" date="2019" name="Int. J. Syst. Evol. Microbiol.">
        <title>The Global Catalogue of Microorganisms (GCM) 10K type strain sequencing project: providing services to taxonomists for standard genome sequencing and annotation.</title>
        <authorList>
            <consortium name="The Broad Institute Genomics Platform"/>
            <consortium name="The Broad Institute Genome Sequencing Center for Infectious Disease"/>
            <person name="Wu L."/>
            <person name="Ma J."/>
        </authorList>
    </citation>
    <scope>NUCLEOTIDE SEQUENCE [LARGE SCALE GENOMIC DNA]</scope>
    <source>
        <strain evidence="3">ZS-22-S1</strain>
    </source>
</reference>
<dbReference type="Pfam" id="PF04149">
    <property type="entry name" value="DUF397"/>
    <property type="match status" value="2"/>
</dbReference>